<dbReference type="Pfam" id="PF01156">
    <property type="entry name" value="IU_nuc_hydro"/>
    <property type="match status" value="1"/>
</dbReference>
<keyword evidence="5" id="KW-1185">Reference proteome</keyword>
<evidence type="ECO:0000313" key="5">
    <source>
        <dbReference type="Proteomes" id="UP000642920"/>
    </source>
</evidence>
<feature type="domain" description="Inosine/uridine-preferring nucleoside hydrolase" evidence="3">
    <location>
        <begin position="25"/>
        <end position="261"/>
    </location>
</feature>
<dbReference type="Gene3D" id="3.90.245.10">
    <property type="entry name" value="Ribonucleoside hydrolase-like"/>
    <property type="match status" value="1"/>
</dbReference>
<gene>
    <name evidence="4" type="ORF">JKP34_14810</name>
</gene>
<dbReference type="EMBL" id="JAERQG010000004">
    <property type="protein sequence ID" value="MBL0766536.1"/>
    <property type="molecule type" value="Genomic_DNA"/>
</dbReference>
<dbReference type="GO" id="GO:0005829">
    <property type="term" value="C:cytosol"/>
    <property type="evidence" value="ECO:0007669"/>
    <property type="project" value="TreeGrafter"/>
</dbReference>
<dbReference type="GO" id="GO:0008477">
    <property type="term" value="F:purine nucleosidase activity"/>
    <property type="evidence" value="ECO:0007669"/>
    <property type="project" value="TreeGrafter"/>
</dbReference>
<dbReference type="RefSeq" id="WP_201923198.1">
    <property type="nucleotide sequence ID" value="NZ_JAERQG010000004.1"/>
</dbReference>
<evidence type="ECO:0000256" key="2">
    <source>
        <dbReference type="ARBA" id="ARBA00023295"/>
    </source>
</evidence>
<comment type="caution">
    <text evidence="4">The sequence shown here is derived from an EMBL/GenBank/DDBJ whole genome shotgun (WGS) entry which is preliminary data.</text>
</comment>
<proteinExistence type="predicted"/>
<dbReference type="GO" id="GO:0006152">
    <property type="term" value="P:purine nucleoside catabolic process"/>
    <property type="evidence" value="ECO:0007669"/>
    <property type="project" value="TreeGrafter"/>
</dbReference>
<dbReference type="SUPFAM" id="SSF53590">
    <property type="entry name" value="Nucleoside hydrolase"/>
    <property type="match status" value="1"/>
</dbReference>
<evidence type="ECO:0000313" key="4">
    <source>
        <dbReference type="EMBL" id="MBL0766536.1"/>
    </source>
</evidence>
<dbReference type="PANTHER" id="PTHR12304">
    <property type="entry name" value="INOSINE-URIDINE PREFERRING NUCLEOSIDE HYDROLASE"/>
    <property type="match status" value="1"/>
</dbReference>
<dbReference type="InterPro" id="IPR001910">
    <property type="entry name" value="Inosine/uridine_hydrolase_dom"/>
</dbReference>
<evidence type="ECO:0000256" key="1">
    <source>
        <dbReference type="ARBA" id="ARBA00022801"/>
    </source>
</evidence>
<dbReference type="InterPro" id="IPR023186">
    <property type="entry name" value="IUNH"/>
</dbReference>
<dbReference type="PANTHER" id="PTHR12304:SF4">
    <property type="entry name" value="URIDINE NUCLEOSIDASE"/>
    <property type="match status" value="1"/>
</dbReference>
<accession>A0A937DKS4</accession>
<dbReference type="AlphaFoldDB" id="A0A937DKS4"/>
<dbReference type="Proteomes" id="UP000642920">
    <property type="component" value="Unassembled WGS sequence"/>
</dbReference>
<sequence>MNEQKQNIWIDTDLAVGKKRTHKPGYCDVDDGYAVLQLLKNDQITISGISTVFGNTSIENAYEIAADICDKYATYEIPYFKGAEAALDPQKVEHNEATLALAEKLKNNRLKILAIGPATNVAIVLLKNPELAKNIEEVVLVAGRRKPTDYFNIGSKGNRAPDLNFDLDNLAFEVMFQAGIPVTLCPFEISSKVWITDEDLQKLAKSDSANQWLANHSEAWLNQWLEQGAQGFNPFDVLASHYLIAPELIKSEMLSAKLELHLNDQIPENPNQQFKNYLLCGDEGLYKVKYCFDVADGYHQALIESLTK</sequence>
<protein>
    <submittedName>
        <fullName evidence="4">Nucleoside hydrolase</fullName>
    </submittedName>
</protein>
<keyword evidence="2" id="KW-0326">Glycosidase</keyword>
<name>A0A937DKS4_9BACT</name>
<reference evidence="4" key="1">
    <citation type="submission" date="2021-01" db="EMBL/GenBank/DDBJ databases">
        <title>Marivirga sp. nov., isolated from intertidal surface sediments.</title>
        <authorList>
            <person name="Zhang M."/>
        </authorList>
    </citation>
    <scope>NUCLEOTIDE SEQUENCE</scope>
    <source>
        <strain evidence="4">SM1354</strain>
    </source>
</reference>
<keyword evidence="1 4" id="KW-0378">Hydrolase</keyword>
<organism evidence="4 5">
    <name type="scientific">Marivirga atlantica</name>
    <dbReference type="NCBI Taxonomy" id="1548457"/>
    <lineage>
        <taxon>Bacteria</taxon>
        <taxon>Pseudomonadati</taxon>
        <taxon>Bacteroidota</taxon>
        <taxon>Cytophagia</taxon>
        <taxon>Cytophagales</taxon>
        <taxon>Marivirgaceae</taxon>
        <taxon>Marivirga</taxon>
    </lineage>
</organism>
<dbReference type="InterPro" id="IPR036452">
    <property type="entry name" value="Ribo_hydro-like"/>
</dbReference>
<evidence type="ECO:0000259" key="3">
    <source>
        <dbReference type="Pfam" id="PF01156"/>
    </source>
</evidence>